<dbReference type="GO" id="GO:0003905">
    <property type="term" value="F:alkylbase DNA N-glycosylase activity"/>
    <property type="evidence" value="ECO:0007669"/>
    <property type="project" value="InterPro"/>
</dbReference>
<keyword evidence="3 5" id="KW-0378">Hydrolase</keyword>
<evidence type="ECO:0000256" key="5">
    <source>
        <dbReference type="HAMAP-Rule" id="MF_00527"/>
    </source>
</evidence>
<proteinExistence type="inferred from homology"/>
<dbReference type="PANTHER" id="PTHR10429:SF0">
    <property type="entry name" value="DNA-3-METHYLADENINE GLYCOSYLASE"/>
    <property type="match status" value="1"/>
</dbReference>
<reference evidence="6 7" key="1">
    <citation type="journal article" date="2016" name="Nat. Commun.">
        <title>Thousands of microbial genomes shed light on interconnected biogeochemical processes in an aquifer system.</title>
        <authorList>
            <person name="Anantharaman K."/>
            <person name="Brown C.T."/>
            <person name="Hug L.A."/>
            <person name="Sharon I."/>
            <person name="Castelle C.J."/>
            <person name="Probst A.J."/>
            <person name="Thomas B.C."/>
            <person name="Singh A."/>
            <person name="Wilkins M.J."/>
            <person name="Karaoz U."/>
            <person name="Brodie E.L."/>
            <person name="Williams K.H."/>
            <person name="Hubbard S.S."/>
            <person name="Banfield J.F."/>
        </authorList>
    </citation>
    <scope>NUCLEOTIDE SEQUENCE [LARGE SCALE GENOMIC DNA]</scope>
</reference>
<dbReference type="FunFam" id="3.10.300.10:FF:000001">
    <property type="entry name" value="Putative 3-methyladenine DNA glycosylase"/>
    <property type="match status" value="1"/>
</dbReference>
<organism evidence="6 7">
    <name type="scientific">Candidatus Niyogibacteria bacterium RIFCSPLOWO2_02_FULL_45_13</name>
    <dbReference type="NCBI Taxonomy" id="1801725"/>
    <lineage>
        <taxon>Bacteria</taxon>
        <taxon>Candidatus Niyogiibacteriota</taxon>
    </lineage>
</organism>
<dbReference type="SUPFAM" id="SSF50486">
    <property type="entry name" value="FMT C-terminal domain-like"/>
    <property type="match status" value="1"/>
</dbReference>
<dbReference type="PANTHER" id="PTHR10429">
    <property type="entry name" value="DNA-3-METHYLADENINE GLYCOSYLASE"/>
    <property type="match status" value="1"/>
</dbReference>
<keyword evidence="4 5" id="KW-0234">DNA repair</keyword>
<dbReference type="HAMAP" id="MF_00527">
    <property type="entry name" value="3MGH"/>
    <property type="match status" value="1"/>
</dbReference>
<gene>
    <name evidence="6" type="ORF">A3J00_04080</name>
</gene>
<protein>
    <recommendedName>
        <fullName evidence="5">Putative 3-methyladenine DNA glycosylase</fullName>
        <ecNumber evidence="5">3.2.2.-</ecNumber>
    </recommendedName>
</protein>
<dbReference type="Gene3D" id="3.10.300.10">
    <property type="entry name" value="Methylpurine-DNA glycosylase (MPG)"/>
    <property type="match status" value="1"/>
</dbReference>
<dbReference type="Proteomes" id="UP000178428">
    <property type="component" value="Unassembled WGS sequence"/>
</dbReference>
<dbReference type="STRING" id="1801725.A3J00_04080"/>
<dbReference type="NCBIfam" id="TIGR00567">
    <property type="entry name" value="3mg"/>
    <property type="match status" value="1"/>
</dbReference>
<evidence type="ECO:0000313" key="7">
    <source>
        <dbReference type="Proteomes" id="UP000178428"/>
    </source>
</evidence>
<dbReference type="InterPro" id="IPR003180">
    <property type="entry name" value="MPG"/>
</dbReference>
<evidence type="ECO:0000256" key="2">
    <source>
        <dbReference type="ARBA" id="ARBA00022763"/>
    </source>
</evidence>
<keyword evidence="2 5" id="KW-0227">DNA damage</keyword>
<evidence type="ECO:0000313" key="6">
    <source>
        <dbReference type="EMBL" id="OGZ30788.1"/>
    </source>
</evidence>
<accession>A0A1G2EZS7</accession>
<dbReference type="InterPro" id="IPR011034">
    <property type="entry name" value="Formyl_transferase-like_C_sf"/>
</dbReference>
<dbReference type="GO" id="GO:0003677">
    <property type="term" value="F:DNA binding"/>
    <property type="evidence" value="ECO:0007669"/>
    <property type="project" value="InterPro"/>
</dbReference>
<dbReference type="InterPro" id="IPR036995">
    <property type="entry name" value="MPG_sf"/>
</dbReference>
<dbReference type="Pfam" id="PF02245">
    <property type="entry name" value="Pur_DNA_glyco"/>
    <property type="match status" value="1"/>
</dbReference>
<comment type="caution">
    <text evidence="6">The sequence shown here is derived from an EMBL/GenBank/DDBJ whole genome shotgun (WGS) entry which is preliminary data.</text>
</comment>
<evidence type="ECO:0000256" key="4">
    <source>
        <dbReference type="ARBA" id="ARBA00023204"/>
    </source>
</evidence>
<evidence type="ECO:0000256" key="1">
    <source>
        <dbReference type="ARBA" id="ARBA00009232"/>
    </source>
</evidence>
<comment type="similarity">
    <text evidence="1 5">Belongs to the DNA glycosylase MPG family.</text>
</comment>
<dbReference type="AlphaFoldDB" id="A0A1G2EZS7"/>
<dbReference type="EC" id="3.2.2.-" evidence="5"/>
<dbReference type="CDD" id="cd00540">
    <property type="entry name" value="AAG"/>
    <property type="match status" value="1"/>
</dbReference>
<name>A0A1G2EZS7_9BACT</name>
<dbReference type="EMBL" id="MHMR01000015">
    <property type="protein sequence ID" value="OGZ30788.1"/>
    <property type="molecule type" value="Genomic_DNA"/>
</dbReference>
<evidence type="ECO:0000256" key="3">
    <source>
        <dbReference type="ARBA" id="ARBA00022801"/>
    </source>
</evidence>
<dbReference type="GO" id="GO:0006284">
    <property type="term" value="P:base-excision repair"/>
    <property type="evidence" value="ECO:0007669"/>
    <property type="project" value="InterPro"/>
</dbReference>
<sequence>MAEKKLSRKFFKKSTLKVAQNLLGQVLVRRIGKKEIRGIICETEAYVGSEDKACHASRGRTPRSEVLFWEAGRVYVYLIYGMYYCFNVVTEKKDFPSAVLIRGVIPLTKAPEIKSQYSPRFNLGGKVLGPGRVCKFFKIDKKFHGQDLIGNKKLWLERGPKISEAKIKKGPRVGVDYAGAWAKKPWRFWVK</sequence>